<dbReference type="PANTHER" id="PTHR13336">
    <property type="entry name" value="OVARIAN CARCINOMA IMMUNOREACTIVE ANTIGEN"/>
    <property type="match status" value="1"/>
</dbReference>
<protein>
    <submittedName>
        <fullName evidence="3">DgyrCDS3337</fullName>
    </submittedName>
</protein>
<dbReference type="InterPro" id="IPR009764">
    <property type="entry name" value="OCIA_dom"/>
</dbReference>
<dbReference type="PANTHER" id="PTHR13336:SF3">
    <property type="entry name" value="OCIA DOMAIN-CONTAINING PROTEIN 1"/>
    <property type="match status" value="1"/>
</dbReference>
<keyword evidence="4" id="KW-1185">Reference proteome</keyword>
<feature type="compositionally biased region" description="Basic and acidic residues" evidence="1">
    <location>
        <begin position="226"/>
        <end position="238"/>
    </location>
</feature>
<dbReference type="EMBL" id="CAJFCJ010000005">
    <property type="protein sequence ID" value="CAD5114193.1"/>
    <property type="molecule type" value="Genomic_DNA"/>
</dbReference>
<comment type="caution">
    <text evidence="3">The sequence shown here is derived from an EMBL/GenBank/DDBJ whole genome shotgun (WGS) entry which is preliminary data.</text>
</comment>
<evidence type="ECO:0000313" key="4">
    <source>
        <dbReference type="Proteomes" id="UP000549394"/>
    </source>
</evidence>
<dbReference type="AlphaFoldDB" id="A0A7I8VCX1"/>
<name>A0A7I8VCX1_9ANNE</name>
<dbReference type="InterPro" id="IPR040187">
    <property type="entry name" value="OCAD1/2"/>
</dbReference>
<dbReference type="Proteomes" id="UP000549394">
    <property type="component" value="Unassembled WGS sequence"/>
</dbReference>
<evidence type="ECO:0000313" key="3">
    <source>
        <dbReference type="EMBL" id="CAD5114193.1"/>
    </source>
</evidence>
<dbReference type="OrthoDB" id="6513616at2759"/>
<accession>A0A7I8VCX1</accession>
<feature type="region of interest" description="Disordered" evidence="1">
    <location>
        <begin position="194"/>
        <end position="238"/>
    </location>
</feature>
<feature type="compositionally biased region" description="Basic and acidic residues" evidence="1">
    <location>
        <begin position="200"/>
        <end position="214"/>
    </location>
</feature>
<sequence length="238" mass="26845">MANSRPLETQGLSSNNNVEQQQIAQLQHPAKMQFTKEELLTLKECNRESFWKRCVPFSIGLMTCTQYLINAGYLSKSPRFGSMMKLTAAGLIGYIGGKFSYQGKCREKILALENSPLADAMRKRGTGFMQQMSVPNSAANYPEPGSEKLKDEYSSNVSVDMDSNKKYAGLNDANRPTIEGDNIFQKQRLEPLQTETVTRSYDDLRKQNREDYAKKMASGWKSAEPATRKEEPSRERSG</sequence>
<dbReference type="Pfam" id="PF07051">
    <property type="entry name" value="OCIA"/>
    <property type="match status" value="1"/>
</dbReference>
<feature type="domain" description="OCIA" evidence="2">
    <location>
        <begin position="32"/>
        <end position="116"/>
    </location>
</feature>
<proteinExistence type="predicted"/>
<gene>
    <name evidence="3" type="ORF">DGYR_LOCUS3064</name>
</gene>
<evidence type="ECO:0000256" key="1">
    <source>
        <dbReference type="SAM" id="MobiDB-lite"/>
    </source>
</evidence>
<reference evidence="3 4" key="1">
    <citation type="submission" date="2020-08" db="EMBL/GenBank/DDBJ databases">
        <authorList>
            <person name="Hejnol A."/>
        </authorList>
    </citation>
    <scope>NUCLEOTIDE SEQUENCE [LARGE SCALE GENOMIC DNA]</scope>
</reference>
<dbReference type="GO" id="GO:0005768">
    <property type="term" value="C:endosome"/>
    <property type="evidence" value="ECO:0007669"/>
    <property type="project" value="TreeGrafter"/>
</dbReference>
<evidence type="ECO:0000259" key="2">
    <source>
        <dbReference type="Pfam" id="PF07051"/>
    </source>
</evidence>
<organism evidence="3 4">
    <name type="scientific">Dimorphilus gyrociliatus</name>
    <dbReference type="NCBI Taxonomy" id="2664684"/>
    <lineage>
        <taxon>Eukaryota</taxon>
        <taxon>Metazoa</taxon>
        <taxon>Spiralia</taxon>
        <taxon>Lophotrochozoa</taxon>
        <taxon>Annelida</taxon>
        <taxon>Polychaeta</taxon>
        <taxon>Polychaeta incertae sedis</taxon>
        <taxon>Dinophilidae</taxon>
        <taxon>Dimorphilus</taxon>
    </lineage>
</organism>